<feature type="compositionally biased region" description="Basic and acidic residues" evidence="1">
    <location>
        <begin position="25"/>
        <end position="41"/>
    </location>
</feature>
<dbReference type="AlphaFoldDB" id="A0AAD8IBJ8"/>
<accession>A0AAD8IBJ8</accession>
<dbReference type="EMBL" id="JAUIZM010000005">
    <property type="protein sequence ID" value="KAK1382521.1"/>
    <property type="molecule type" value="Genomic_DNA"/>
</dbReference>
<reference evidence="2" key="2">
    <citation type="submission" date="2023-05" db="EMBL/GenBank/DDBJ databases">
        <authorList>
            <person name="Schelkunov M.I."/>
        </authorList>
    </citation>
    <scope>NUCLEOTIDE SEQUENCE</scope>
    <source>
        <strain evidence="2">Hsosn_3</strain>
        <tissue evidence="2">Leaf</tissue>
    </source>
</reference>
<keyword evidence="3" id="KW-1185">Reference proteome</keyword>
<comment type="caution">
    <text evidence="2">The sequence shown here is derived from an EMBL/GenBank/DDBJ whole genome shotgun (WGS) entry which is preliminary data.</text>
</comment>
<evidence type="ECO:0000313" key="3">
    <source>
        <dbReference type="Proteomes" id="UP001237642"/>
    </source>
</evidence>
<organism evidence="2 3">
    <name type="scientific">Heracleum sosnowskyi</name>
    <dbReference type="NCBI Taxonomy" id="360622"/>
    <lineage>
        <taxon>Eukaryota</taxon>
        <taxon>Viridiplantae</taxon>
        <taxon>Streptophyta</taxon>
        <taxon>Embryophyta</taxon>
        <taxon>Tracheophyta</taxon>
        <taxon>Spermatophyta</taxon>
        <taxon>Magnoliopsida</taxon>
        <taxon>eudicotyledons</taxon>
        <taxon>Gunneridae</taxon>
        <taxon>Pentapetalae</taxon>
        <taxon>asterids</taxon>
        <taxon>campanulids</taxon>
        <taxon>Apiales</taxon>
        <taxon>Apiaceae</taxon>
        <taxon>Apioideae</taxon>
        <taxon>apioid superclade</taxon>
        <taxon>Tordylieae</taxon>
        <taxon>Tordyliinae</taxon>
        <taxon>Heracleum</taxon>
    </lineage>
</organism>
<name>A0AAD8IBJ8_9APIA</name>
<reference evidence="2" key="1">
    <citation type="submission" date="2023-02" db="EMBL/GenBank/DDBJ databases">
        <title>Genome of toxic invasive species Heracleum sosnowskyi carries increased number of genes despite the absence of recent whole-genome duplications.</title>
        <authorList>
            <person name="Schelkunov M."/>
            <person name="Shtratnikova V."/>
            <person name="Makarenko M."/>
            <person name="Klepikova A."/>
            <person name="Omelchenko D."/>
            <person name="Novikova G."/>
            <person name="Obukhova E."/>
            <person name="Bogdanov V."/>
            <person name="Penin A."/>
            <person name="Logacheva M."/>
        </authorList>
    </citation>
    <scope>NUCLEOTIDE SEQUENCE</scope>
    <source>
        <strain evidence="2">Hsosn_3</strain>
        <tissue evidence="2">Leaf</tissue>
    </source>
</reference>
<dbReference type="InterPro" id="IPR004252">
    <property type="entry name" value="Probable_transposase_24"/>
</dbReference>
<evidence type="ECO:0000256" key="1">
    <source>
        <dbReference type="SAM" id="MobiDB-lite"/>
    </source>
</evidence>
<dbReference type="PANTHER" id="PTHR33144">
    <property type="entry name" value="OS10G0409366 PROTEIN-RELATED"/>
    <property type="match status" value="1"/>
</dbReference>
<proteinExistence type="predicted"/>
<dbReference type="Pfam" id="PF03004">
    <property type="entry name" value="Transposase_24"/>
    <property type="match status" value="1"/>
</dbReference>
<dbReference type="PANTHER" id="PTHR33144:SF16">
    <property type="entry name" value="OS02G0129000 PROTEIN"/>
    <property type="match status" value="1"/>
</dbReference>
<protein>
    <submittedName>
        <fullName evidence="2">Uncharacterized protein</fullName>
    </submittedName>
</protein>
<sequence>MTNRPKEISTSEFKVLLKYWGDKKVQDSAKRNSNSRKELTETHTVGPKSFAQIKNKMVLEKPVVDDEEPPAPPSVSQIYVKTRKRDENREYKLPADQIKTKIAEINKVLDAGGSVEDADQKIPSLQVNVNDFLLEHPADNSSGSHNANP</sequence>
<feature type="region of interest" description="Disordered" evidence="1">
    <location>
        <begin position="25"/>
        <end position="52"/>
    </location>
</feature>
<gene>
    <name evidence="2" type="ORF">POM88_020256</name>
</gene>
<dbReference type="Proteomes" id="UP001237642">
    <property type="component" value="Unassembled WGS sequence"/>
</dbReference>
<evidence type="ECO:0000313" key="2">
    <source>
        <dbReference type="EMBL" id="KAK1382521.1"/>
    </source>
</evidence>